<evidence type="ECO:0000313" key="2">
    <source>
        <dbReference type="EMBL" id="ELW55220.1"/>
    </source>
</evidence>
<organism evidence="2 3">
    <name type="scientific">Tupaia chinensis</name>
    <name type="common">Chinese tree shrew</name>
    <name type="synonym">Tupaia belangeri chinensis</name>
    <dbReference type="NCBI Taxonomy" id="246437"/>
    <lineage>
        <taxon>Eukaryota</taxon>
        <taxon>Metazoa</taxon>
        <taxon>Chordata</taxon>
        <taxon>Craniata</taxon>
        <taxon>Vertebrata</taxon>
        <taxon>Euteleostomi</taxon>
        <taxon>Mammalia</taxon>
        <taxon>Eutheria</taxon>
        <taxon>Euarchontoglires</taxon>
        <taxon>Scandentia</taxon>
        <taxon>Tupaiidae</taxon>
        <taxon>Tupaia</taxon>
    </lineage>
</organism>
<reference evidence="3" key="2">
    <citation type="journal article" date="2013" name="Nat. Commun.">
        <title>Genome of the Chinese tree shrew.</title>
        <authorList>
            <person name="Fan Y."/>
            <person name="Huang Z.Y."/>
            <person name="Cao C.C."/>
            <person name="Chen C.S."/>
            <person name="Chen Y.X."/>
            <person name="Fan D.D."/>
            <person name="He J."/>
            <person name="Hou H.L."/>
            <person name="Hu L."/>
            <person name="Hu X.T."/>
            <person name="Jiang X.T."/>
            <person name="Lai R."/>
            <person name="Lang Y.S."/>
            <person name="Liang B."/>
            <person name="Liao S.G."/>
            <person name="Mu D."/>
            <person name="Ma Y.Y."/>
            <person name="Niu Y.Y."/>
            <person name="Sun X.Q."/>
            <person name="Xia J.Q."/>
            <person name="Xiao J."/>
            <person name="Xiong Z.Q."/>
            <person name="Xu L."/>
            <person name="Yang L."/>
            <person name="Zhang Y."/>
            <person name="Zhao W."/>
            <person name="Zhao X.D."/>
            <person name="Zheng Y.T."/>
            <person name="Zhou J.M."/>
            <person name="Zhu Y.B."/>
            <person name="Zhang G.J."/>
            <person name="Wang J."/>
            <person name="Yao Y.G."/>
        </authorList>
    </citation>
    <scope>NUCLEOTIDE SEQUENCE [LARGE SCALE GENOMIC DNA]</scope>
</reference>
<dbReference type="STRING" id="246437.L9JX93"/>
<feature type="compositionally biased region" description="Acidic residues" evidence="1">
    <location>
        <begin position="47"/>
        <end position="77"/>
    </location>
</feature>
<feature type="region of interest" description="Disordered" evidence="1">
    <location>
        <begin position="42"/>
        <end position="84"/>
    </location>
</feature>
<dbReference type="InParanoid" id="L9JX93"/>
<gene>
    <name evidence="2" type="ORF">TREES_T100019586</name>
</gene>
<dbReference type="Proteomes" id="UP000011518">
    <property type="component" value="Unassembled WGS sequence"/>
</dbReference>
<protein>
    <recommendedName>
        <fullName evidence="4">Nucleolin</fullName>
    </recommendedName>
</protein>
<sequence>MSLQAKKGAATSSKKTVIPIKAITTYGKKGVTSGKSLVATLAKNVSEEDDEGEYDKDEDEGEDDDEEDDEEYEEEEPVKEAPVK</sequence>
<proteinExistence type="predicted"/>
<name>L9JX93_TUPCH</name>
<evidence type="ECO:0000313" key="3">
    <source>
        <dbReference type="Proteomes" id="UP000011518"/>
    </source>
</evidence>
<reference evidence="3" key="1">
    <citation type="submission" date="2012-07" db="EMBL/GenBank/DDBJ databases">
        <title>Genome of the Chinese tree shrew, a rising model animal genetically related to primates.</title>
        <authorList>
            <person name="Zhang G."/>
            <person name="Fan Y."/>
            <person name="Yao Y."/>
            <person name="Huang Z."/>
        </authorList>
    </citation>
    <scope>NUCLEOTIDE SEQUENCE [LARGE SCALE GENOMIC DNA]</scope>
</reference>
<dbReference type="AlphaFoldDB" id="L9JX93"/>
<accession>L9JX93</accession>
<dbReference type="EMBL" id="KB320931">
    <property type="protein sequence ID" value="ELW55220.1"/>
    <property type="molecule type" value="Genomic_DNA"/>
</dbReference>
<evidence type="ECO:0000256" key="1">
    <source>
        <dbReference type="SAM" id="MobiDB-lite"/>
    </source>
</evidence>
<keyword evidence="3" id="KW-1185">Reference proteome</keyword>
<evidence type="ECO:0008006" key="4">
    <source>
        <dbReference type="Google" id="ProtNLM"/>
    </source>
</evidence>